<evidence type="ECO:0000256" key="1">
    <source>
        <dbReference type="SAM" id="MobiDB-lite"/>
    </source>
</evidence>
<accession>A0A1D1V1F2</accession>
<dbReference type="Proteomes" id="UP000186922">
    <property type="component" value="Unassembled WGS sequence"/>
</dbReference>
<feature type="compositionally biased region" description="Low complexity" evidence="1">
    <location>
        <begin position="73"/>
        <end position="85"/>
    </location>
</feature>
<feature type="signal peptide" evidence="2">
    <location>
        <begin position="1"/>
        <end position="25"/>
    </location>
</feature>
<gene>
    <name evidence="3" type="primary">RvY_07252-1</name>
    <name evidence="3" type="synonym">RvY_07252.1</name>
    <name evidence="3" type="ORF">RvY_07252</name>
</gene>
<dbReference type="EMBL" id="BDGG01000003">
    <property type="protein sequence ID" value="GAU95669.1"/>
    <property type="molecule type" value="Genomic_DNA"/>
</dbReference>
<proteinExistence type="predicted"/>
<dbReference type="AlphaFoldDB" id="A0A1D1V1F2"/>
<feature type="compositionally biased region" description="Basic residues" evidence="1">
    <location>
        <begin position="62"/>
        <end position="72"/>
    </location>
</feature>
<protein>
    <submittedName>
        <fullName evidence="3">Uncharacterized protein</fullName>
    </submittedName>
</protein>
<reference evidence="3 4" key="1">
    <citation type="journal article" date="2016" name="Nat. Commun.">
        <title>Extremotolerant tardigrade genome and improved radiotolerance of human cultured cells by tardigrade-unique protein.</title>
        <authorList>
            <person name="Hashimoto T."/>
            <person name="Horikawa D.D."/>
            <person name="Saito Y."/>
            <person name="Kuwahara H."/>
            <person name="Kozuka-Hata H."/>
            <person name="Shin-I T."/>
            <person name="Minakuchi Y."/>
            <person name="Ohishi K."/>
            <person name="Motoyama A."/>
            <person name="Aizu T."/>
            <person name="Enomoto A."/>
            <person name="Kondo K."/>
            <person name="Tanaka S."/>
            <person name="Hara Y."/>
            <person name="Koshikawa S."/>
            <person name="Sagara H."/>
            <person name="Miura T."/>
            <person name="Yokobori S."/>
            <person name="Miyagawa K."/>
            <person name="Suzuki Y."/>
            <person name="Kubo T."/>
            <person name="Oyama M."/>
            <person name="Kohara Y."/>
            <person name="Fujiyama A."/>
            <person name="Arakawa K."/>
            <person name="Katayama T."/>
            <person name="Toyoda A."/>
            <person name="Kunieda T."/>
        </authorList>
    </citation>
    <scope>NUCLEOTIDE SEQUENCE [LARGE SCALE GENOMIC DNA]</scope>
    <source>
        <strain evidence="3 4">YOKOZUNA-1</strain>
    </source>
</reference>
<feature type="region of interest" description="Disordered" evidence="1">
    <location>
        <begin position="116"/>
        <end position="138"/>
    </location>
</feature>
<sequence length="427" mass="47387">MIASPAYYAYTLLVLLSLLRTESEGWTVKKLAGHTTSPSLDDTSAITLQTKLPAIAHTLRRHNHPHTARRNHTAQSTQRTKTRTTSFSQNLLHELQVHLGLRLATTTPHILERKMTKSRSPRVMQNPTTPGQDELQPLGAPIYANSHVPFRYRYKYSTYYYPVKALPADLSETSARTVDPCMLARWNFELPFSELPNMAAGLLANDMVSGESTTAKARFIAELLRLSLDSYVQMESSGDVFEIPQGFDLSKCNFKKSEDPLSLSVNHLLKLYAERSATSELLLDLVKASKACLGSEDRSVPLELLGCVDFSFGSEQVLQQQSYRSIFANDEICRRYLQPNFRDCLPLETHPCNTDHIETLNTFARFFYLCPDLGNRSASVSTSGAFHPASHPDGASAASLNSQSPQALVSPQLLTLALALASIALTH</sequence>
<organism evidence="3 4">
    <name type="scientific">Ramazzottius varieornatus</name>
    <name type="common">Water bear</name>
    <name type="synonym">Tardigrade</name>
    <dbReference type="NCBI Taxonomy" id="947166"/>
    <lineage>
        <taxon>Eukaryota</taxon>
        <taxon>Metazoa</taxon>
        <taxon>Ecdysozoa</taxon>
        <taxon>Tardigrada</taxon>
        <taxon>Eutardigrada</taxon>
        <taxon>Parachela</taxon>
        <taxon>Hypsibioidea</taxon>
        <taxon>Ramazzottiidae</taxon>
        <taxon>Ramazzottius</taxon>
    </lineage>
</organism>
<dbReference type="OrthoDB" id="10065426at2759"/>
<feature type="region of interest" description="Disordered" evidence="1">
    <location>
        <begin position="62"/>
        <end position="85"/>
    </location>
</feature>
<evidence type="ECO:0000256" key="2">
    <source>
        <dbReference type="SAM" id="SignalP"/>
    </source>
</evidence>
<keyword evidence="2" id="KW-0732">Signal</keyword>
<evidence type="ECO:0000313" key="4">
    <source>
        <dbReference type="Proteomes" id="UP000186922"/>
    </source>
</evidence>
<evidence type="ECO:0000313" key="3">
    <source>
        <dbReference type="EMBL" id="GAU95669.1"/>
    </source>
</evidence>
<feature type="chain" id="PRO_5008897921" evidence="2">
    <location>
        <begin position="26"/>
        <end position="427"/>
    </location>
</feature>
<name>A0A1D1V1F2_RAMVA</name>
<comment type="caution">
    <text evidence="3">The sequence shown here is derived from an EMBL/GenBank/DDBJ whole genome shotgun (WGS) entry which is preliminary data.</text>
</comment>
<keyword evidence="4" id="KW-1185">Reference proteome</keyword>